<gene>
    <name evidence="1" type="ORF">BAUCODRAFT_126544</name>
</gene>
<organism evidence="1 2">
    <name type="scientific">Baudoinia panamericana (strain UAMH 10762)</name>
    <name type="common">Angels' share fungus</name>
    <name type="synonym">Baudoinia compniacensis (strain UAMH 10762)</name>
    <dbReference type="NCBI Taxonomy" id="717646"/>
    <lineage>
        <taxon>Eukaryota</taxon>
        <taxon>Fungi</taxon>
        <taxon>Dikarya</taxon>
        <taxon>Ascomycota</taxon>
        <taxon>Pezizomycotina</taxon>
        <taxon>Dothideomycetes</taxon>
        <taxon>Dothideomycetidae</taxon>
        <taxon>Mycosphaerellales</taxon>
        <taxon>Teratosphaeriaceae</taxon>
        <taxon>Baudoinia</taxon>
    </lineage>
</organism>
<evidence type="ECO:0000313" key="2">
    <source>
        <dbReference type="Proteomes" id="UP000011761"/>
    </source>
</evidence>
<sequence length="53" mass="5637">MVICMAASLSKVRMLGASDHMQDCHVIGVGKYSSTYSGLKRSVTACSEGDEKP</sequence>
<name>M2M4M0_BAUPA</name>
<evidence type="ECO:0000313" key="1">
    <source>
        <dbReference type="EMBL" id="EMC91541.1"/>
    </source>
</evidence>
<proteinExistence type="predicted"/>
<dbReference type="GeneID" id="19108064"/>
<protein>
    <submittedName>
        <fullName evidence="1">Uncharacterized protein</fullName>
    </submittedName>
</protein>
<dbReference type="Proteomes" id="UP000011761">
    <property type="component" value="Unassembled WGS sequence"/>
</dbReference>
<dbReference type="EMBL" id="KB445563">
    <property type="protein sequence ID" value="EMC91541.1"/>
    <property type="molecule type" value="Genomic_DNA"/>
</dbReference>
<dbReference type="RefSeq" id="XP_007681092.1">
    <property type="nucleotide sequence ID" value="XM_007682902.1"/>
</dbReference>
<dbReference type="KEGG" id="bcom:BAUCODRAFT_126544"/>
<accession>M2M4M0</accession>
<dbReference type="AlphaFoldDB" id="M2M4M0"/>
<keyword evidence="2" id="KW-1185">Reference proteome</keyword>
<reference evidence="1 2" key="1">
    <citation type="journal article" date="2012" name="PLoS Pathog.">
        <title>Diverse lifestyles and strategies of plant pathogenesis encoded in the genomes of eighteen Dothideomycetes fungi.</title>
        <authorList>
            <person name="Ohm R.A."/>
            <person name="Feau N."/>
            <person name="Henrissat B."/>
            <person name="Schoch C.L."/>
            <person name="Horwitz B.A."/>
            <person name="Barry K.W."/>
            <person name="Condon B.J."/>
            <person name="Copeland A.C."/>
            <person name="Dhillon B."/>
            <person name="Glaser F."/>
            <person name="Hesse C.N."/>
            <person name="Kosti I."/>
            <person name="LaButti K."/>
            <person name="Lindquist E.A."/>
            <person name="Lucas S."/>
            <person name="Salamov A.A."/>
            <person name="Bradshaw R.E."/>
            <person name="Ciuffetti L."/>
            <person name="Hamelin R.C."/>
            <person name="Kema G.H.J."/>
            <person name="Lawrence C."/>
            <person name="Scott J.A."/>
            <person name="Spatafora J.W."/>
            <person name="Turgeon B.G."/>
            <person name="de Wit P.J.G.M."/>
            <person name="Zhong S."/>
            <person name="Goodwin S.B."/>
            <person name="Grigoriev I.V."/>
        </authorList>
    </citation>
    <scope>NUCLEOTIDE SEQUENCE [LARGE SCALE GENOMIC DNA]</scope>
    <source>
        <strain evidence="1 2">UAMH 10762</strain>
    </source>
</reference>
<dbReference type="HOGENOM" id="CLU_3068275_0_0_1"/>